<evidence type="ECO:0008006" key="2">
    <source>
        <dbReference type="Google" id="ProtNLM"/>
    </source>
</evidence>
<reference evidence="1" key="1">
    <citation type="submission" date="2021-01" db="EMBL/GenBank/DDBJ databases">
        <authorList>
            <person name="Corre E."/>
            <person name="Pelletier E."/>
            <person name="Niang G."/>
            <person name="Scheremetjew M."/>
            <person name="Finn R."/>
            <person name="Kale V."/>
            <person name="Holt S."/>
            <person name="Cochrane G."/>
            <person name="Meng A."/>
            <person name="Brown T."/>
            <person name="Cohen L."/>
        </authorList>
    </citation>
    <scope>NUCLEOTIDE SEQUENCE</scope>
    <source>
        <strain evidence="1">SAG 11-49</strain>
    </source>
</reference>
<dbReference type="SUPFAM" id="SSF56784">
    <property type="entry name" value="HAD-like"/>
    <property type="match status" value="1"/>
</dbReference>
<dbReference type="PROSITE" id="PS01228">
    <property type="entry name" value="COF_1"/>
    <property type="match status" value="1"/>
</dbReference>
<dbReference type="SFLD" id="SFLDS00003">
    <property type="entry name" value="Haloacid_Dehalogenase"/>
    <property type="match status" value="1"/>
</dbReference>
<dbReference type="InterPro" id="IPR023214">
    <property type="entry name" value="HAD_sf"/>
</dbReference>
<dbReference type="NCBIfam" id="TIGR00099">
    <property type="entry name" value="Cof-subfamily"/>
    <property type="match status" value="1"/>
</dbReference>
<dbReference type="GO" id="GO:0016791">
    <property type="term" value="F:phosphatase activity"/>
    <property type="evidence" value="ECO:0007669"/>
    <property type="project" value="TreeGrafter"/>
</dbReference>
<dbReference type="InterPro" id="IPR036412">
    <property type="entry name" value="HAD-like_sf"/>
</dbReference>
<dbReference type="AlphaFoldDB" id="A0A7S0S5C6"/>
<dbReference type="Gene3D" id="3.40.50.1000">
    <property type="entry name" value="HAD superfamily/HAD-like"/>
    <property type="match status" value="1"/>
</dbReference>
<dbReference type="EMBL" id="HBFB01036410">
    <property type="protein sequence ID" value="CAD8696292.1"/>
    <property type="molecule type" value="Transcribed_RNA"/>
</dbReference>
<protein>
    <recommendedName>
        <fullName evidence="2">Sugar-phosphatase</fullName>
    </recommendedName>
</protein>
<evidence type="ECO:0000313" key="1">
    <source>
        <dbReference type="EMBL" id="CAD8696292.1"/>
    </source>
</evidence>
<dbReference type="GO" id="GO:0005829">
    <property type="term" value="C:cytosol"/>
    <property type="evidence" value="ECO:0007669"/>
    <property type="project" value="TreeGrafter"/>
</dbReference>
<dbReference type="GO" id="GO:0000287">
    <property type="term" value="F:magnesium ion binding"/>
    <property type="evidence" value="ECO:0007669"/>
    <property type="project" value="TreeGrafter"/>
</dbReference>
<dbReference type="SFLD" id="SFLDG01140">
    <property type="entry name" value="C2.B:_Phosphomannomutase_and_P"/>
    <property type="match status" value="1"/>
</dbReference>
<dbReference type="Gene3D" id="3.30.1240.10">
    <property type="match status" value="1"/>
</dbReference>
<gene>
    <name evidence="1" type="ORF">CLEI1391_LOCUS20479</name>
</gene>
<sequence length="334" mass="34741">MLLQPLSQQAAGWRRATMARPRMPPACAAQAHPVMLPNGQPAPEIRLIVTDVDGTLLNSKQELTPRVEAAVKAAAAAGVPLVVATGKARGPWVREVFPRIDMDMPGVFLQGLLVCDGQGGTLWQRPMEDAVVAQCLQLADSYGVTLTAYCGDRILAASLDEHTERLKFYKEPTVEAVGHLSGILGQVPVHKLIFMAPQTKIDEMRPAVEAALAGSASLTTALTGMLEVLPLGASKGSGVAWLLSHLDADASHIMALGDGENDVEMLQLSGLAVAMGNAGPVAKAAAHWVAPRNDEDGVAAAIEKFVLAPRGLSLDSSAAVVASTAHGGAAVSGH</sequence>
<dbReference type="PANTHER" id="PTHR10000:SF8">
    <property type="entry name" value="HAD SUPERFAMILY HYDROLASE-LIKE, TYPE 3"/>
    <property type="match status" value="1"/>
</dbReference>
<name>A0A7S0S5C6_9CHLO</name>
<dbReference type="NCBIfam" id="TIGR01484">
    <property type="entry name" value="HAD-SF-IIB"/>
    <property type="match status" value="1"/>
</dbReference>
<accession>A0A7S0S5C6</accession>
<dbReference type="InterPro" id="IPR000150">
    <property type="entry name" value="Cof"/>
</dbReference>
<dbReference type="Pfam" id="PF08282">
    <property type="entry name" value="Hydrolase_3"/>
    <property type="match status" value="1"/>
</dbReference>
<dbReference type="PANTHER" id="PTHR10000">
    <property type="entry name" value="PHOSPHOSERINE PHOSPHATASE"/>
    <property type="match status" value="1"/>
</dbReference>
<proteinExistence type="predicted"/>
<dbReference type="InterPro" id="IPR006379">
    <property type="entry name" value="HAD-SF_hydro_IIB"/>
</dbReference>
<organism evidence="1">
    <name type="scientific">Chlamydomonas leiostraca</name>
    <dbReference type="NCBI Taxonomy" id="1034604"/>
    <lineage>
        <taxon>Eukaryota</taxon>
        <taxon>Viridiplantae</taxon>
        <taxon>Chlorophyta</taxon>
        <taxon>core chlorophytes</taxon>
        <taxon>Chlorophyceae</taxon>
        <taxon>CS clade</taxon>
        <taxon>Chlamydomonadales</taxon>
        <taxon>Chlamydomonadaceae</taxon>
        <taxon>Chlamydomonas</taxon>
    </lineage>
</organism>